<gene>
    <name evidence="1" type="ORF">QAD02_003758</name>
</gene>
<dbReference type="Proteomes" id="UP001239111">
    <property type="component" value="Chromosome 3"/>
</dbReference>
<evidence type="ECO:0000313" key="2">
    <source>
        <dbReference type="Proteomes" id="UP001239111"/>
    </source>
</evidence>
<proteinExistence type="predicted"/>
<sequence>MFVSKFPDNKRCESGCSEDEAGADAEVGGCANGNDKDVASPASSGLSGDASLTHQPQQGQLSGSAKSSSGGSERCPHCGIVCRNSRILQLHCEDEHKLLDPVTAPTANFAVTVKQQQQQNGAELHQAQFSQVSCQVCNKTFANVYRLQRHMISHDESACLRKYKCLDCEKAFKFKHHLKEHLRIHSGEKPFECNNCGKRFSHSGSYSSHMTSKKSRRNLELLVANNNTFLPILPKMLTPDYRDIQREAAVAGMYDMPSLLPQMMGFGSYFMHTSIGKIMSQLQSKQQLDQQQHRHLDEVDPSPAADEVPVELKTHQAQIQNGCPGGIELQLLATAAAASPATSASAPESETGTNSPIPQQRQPVPELVHVQHPERHGGLDAVRRLLETVNASVTKQLLEANVRKLSSSPGETLVKQEIIKRETAEDEYQDQDSELSSELTVYPADWSATEQYDSQSEGLAAKLEVLRQQQQQQPLDSLTSPNPVRRSLKRKRDYPCTNGGLSVQTSEAESDDDADEEDEDEGERASVAAAAVLQRHQHLHQPTIARADSARVNGNGPSGGSAPPNNGARRVRSRSLIDDEQLAILKSYYNINPRPKKEDITMIANYINFPTRVVQVWFQNSRARDRRESKIPALVPLASLGNHVYNDQPLDLSKKDVFKSAIVVKDLSSDASSRATASPCGPKENATVPKMSPALSTVNNNLEHEDIDEPPLVIDETLVHPVEMKQPVILPGIVIKAISPVAEVKNDVELRINSDSTPQMETEQEGLYFCNQCDKTFSKHSSLARHKYEHSGQRPYKCQDCPKAFKHKHHLTEHKRLHSGEKPFQCSKCLKRFSHSGSYSQHMNHRFSYCKPYRE</sequence>
<accession>A0ACC2NQB3</accession>
<organism evidence="1 2">
    <name type="scientific">Eretmocerus hayati</name>
    <dbReference type="NCBI Taxonomy" id="131215"/>
    <lineage>
        <taxon>Eukaryota</taxon>
        <taxon>Metazoa</taxon>
        <taxon>Ecdysozoa</taxon>
        <taxon>Arthropoda</taxon>
        <taxon>Hexapoda</taxon>
        <taxon>Insecta</taxon>
        <taxon>Pterygota</taxon>
        <taxon>Neoptera</taxon>
        <taxon>Endopterygota</taxon>
        <taxon>Hymenoptera</taxon>
        <taxon>Apocrita</taxon>
        <taxon>Proctotrupomorpha</taxon>
        <taxon>Chalcidoidea</taxon>
        <taxon>Aphelinidae</taxon>
        <taxon>Aphelininae</taxon>
        <taxon>Eretmocerus</taxon>
    </lineage>
</organism>
<evidence type="ECO:0000313" key="1">
    <source>
        <dbReference type="EMBL" id="KAJ8672499.1"/>
    </source>
</evidence>
<comment type="caution">
    <text evidence="1">The sequence shown here is derived from an EMBL/GenBank/DDBJ whole genome shotgun (WGS) entry which is preliminary data.</text>
</comment>
<keyword evidence="2" id="KW-1185">Reference proteome</keyword>
<dbReference type="EMBL" id="CM056743">
    <property type="protein sequence ID" value="KAJ8672499.1"/>
    <property type="molecule type" value="Genomic_DNA"/>
</dbReference>
<protein>
    <submittedName>
        <fullName evidence="1">Uncharacterized protein</fullName>
    </submittedName>
</protein>
<name>A0ACC2NQB3_9HYME</name>
<reference evidence="1" key="1">
    <citation type="submission" date="2023-04" db="EMBL/GenBank/DDBJ databases">
        <title>A chromosome-level genome assembly of the parasitoid wasp Eretmocerus hayati.</title>
        <authorList>
            <person name="Zhong Y."/>
            <person name="Liu S."/>
            <person name="Liu Y."/>
        </authorList>
    </citation>
    <scope>NUCLEOTIDE SEQUENCE</scope>
    <source>
        <strain evidence="1">ZJU_SS_LIU_2023</strain>
    </source>
</reference>